<reference evidence="3 4" key="1">
    <citation type="journal article" date="2021" name="Environ. Microbiol.">
        <title>Gene family expansions and transcriptome signatures uncover fungal adaptations to wood decay.</title>
        <authorList>
            <person name="Hage H."/>
            <person name="Miyauchi S."/>
            <person name="Viragh M."/>
            <person name="Drula E."/>
            <person name="Min B."/>
            <person name="Chaduli D."/>
            <person name="Navarro D."/>
            <person name="Favel A."/>
            <person name="Norest M."/>
            <person name="Lesage-Meessen L."/>
            <person name="Balint B."/>
            <person name="Merenyi Z."/>
            <person name="de Eugenio L."/>
            <person name="Morin E."/>
            <person name="Martinez A.T."/>
            <person name="Baldrian P."/>
            <person name="Stursova M."/>
            <person name="Martinez M.J."/>
            <person name="Novotny C."/>
            <person name="Magnuson J.K."/>
            <person name="Spatafora J.W."/>
            <person name="Maurice S."/>
            <person name="Pangilinan J."/>
            <person name="Andreopoulos W."/>
            <person name="LaButti K."/>
            <person name="Hundley H."/>
            <person name="Na H."/>
            <person name="Kuo A."/>
            <person name="Barry K."/>
            <person name="Lipzen A."/>
            <person name="Henrissat B."/>
            <person name="Riley R."/>
            <person name="Ahrendt S."/>
            <person name="Nagy L.G."/>
            <person name="Grigoriev I.V."/>
            <person name="Martin F."/>
            <person name="Rosso M.N."/>
        </authorList>
    </citation>
    <scope>NUCLEOTIDE SEQUENCE [LARGE SCALE GENOMIC DNA]</scope>
    <source>
        <strain evidence="3 4">CIRM-BRFM 1785</strain>
    </source>
</reference>
<dbReference type="EMBL" id="JADCUA010000034">
    <property type="protein sequence ID" value="KAH9829976.1"/>
    <property type="molecule type" value="Genomic_DNA"/>
</dbReference>
<evidence type="ECO:0000259" key="2">
    <source>
        <dbReference type="Pfam" id="PF20149"/>
    </source>
</evidence>
<feature type="compositionally biased region" description="Polar residues" evidence="1">
    <location>
        <begin position="242"/>
        <end position="252"/>
    </location>
</feature>
<sequence length="798" mass="87340">MSQAPPKRRRGRKRAGNGPLLVAPDLAGQENENADSVETELSNKVVDSVKPRQRRSAQNAEPGLLELEKEIKAQQRAERDTFEYAREMEIANPTKWIPQKRERAGEESDAAPVSTAVKRSRGNTKDGSLLAVPTHNLAAADSSRNIISGIDNAKLADDGDIEMGDLYTASTPEPIAQGAEQRVQRDKAGTNQASDRDSEHSADDDAAVSDAGRESDEDFGVDSDREPAVSKRKAQKIAEQLKQGTATLVSTSRAKEQGKSSGNASNDTSSSEYNADFLDKDGSSTHGSVGHRDHLPEREDSDPEWTATVARHAKVSQARSERRAQEQSQARGNKKETVNDDANERTMSLAIPVKKPAIQQSAGKTARKVPLKGGKVKMAQQQQRSEHEHFIVSDDEPTRKNKSKATIDEVEAQALLKGQIANISTLIQRNLMLQLYETSEDDDLFGNSSRAPSKQKPTHSKKSQPSVTRVREPTPIFADSEKDGESHENTSDEGDAGGWSAETYITLAKDGKTVVGILSQRSVKIRNFLSEMIAHELPHALLRVHAFPSKTERPQIFLDLLVDASRRLKFDKITERLLNDSLYAQLLMKIPVDRMSSVRGPLYDASRDIVWEKYGLKAIEHDGAELKKAVRVLLSGNRFICPGKLSNGKYTDFKADLPFCAPAIIEIASTLFFCPDAVTPLADEFFTSSIKTGVEATQREIPEVMAALLATIAGAAIHEGLHGVRATLRKNGGFNADTQAPLYAVHLQTLKELSAIGRHKILGYLFKTAKVYHVQAMADKTKANTLVNPATAGMSIIL</sequence>
<keyword evidence="4" id="KW-1185">Reference proteome</keyword>
<dbReference type="RefSeq" id="XP_047773339.1">
    <property type="nucleotide sequence ID" value="XM_047921890.1"/>
</dbReference>
<feature type="compositionally biased region" description="Basic residues" evidence="1">
    <location>
        <begin position="1"/>
        <end position="15"/>
    </location>
</feature>
<dbReference type="Pfam" id="PF20149">
    <property type="entry name" value="DUF6532"/>
    <property type="match status" value="1"/>
</dbReference>
<proteinExistence type="predicted"/>
<feature type="region of interest" description="Disordered" evidence="1">
    <location>
        <begin position="1"/>
        <end position="80"/>
    </location>
</feature>
<evidence type="ECO:0000313" key="4">
    <source>
        <dbReference type="Proteomes" id="UP000814176"/>
    </source>
</evidence>
<dbReference type="Proteomes" id="UP000814176">
    <property type="component" value="Unassembled WGS sequence"/>
</dbReference>
<evidence type="ECO:0000313" key="3">
    <source>
        <dbReference type="EMBL" id="KAH9829976.1"/>
    </source>
</evidence>
<feature type="compositionally biased region" description="Basic and acidic residues" evidence="1">
    <location>
        <begin position="333"/>
        <end position="344"/>
    </location>
</feature>
<evidence type="ECO:0000256" key="1">
    <source>
        <dbReference type="SAM" id="MobiDB-lite"/>
    </source>
</evidence>
<feature type="region of interest" description="Disordered" evidence="1">
    <location>
        <begin position="93"/>
        <end position="147"/>
    </location>
</feature>
<feature type="compositionally biased region" description="Basic and acidic residues" evidence="1">
    <location>
        <begin position="384"/>
        <end position="399"/>
    </location>
</feature>
<organism evidence="3 4">
    <name type="scientific">Rhodofomes roseus</name>
    <dbReference type="NCBI Taxonomy" id="34475"/>
    <lineage>
        <taxon>Eukaryota</taxon>
        <taxon>Fungi</taxon>
        <taxon>Dikarya</taxon>
        <taxon>Basidiomycota</taxon>
        <taxon>Agaricomycotina</taxon>
        <taxon>Agaricomycetes</taxon>
        <taxon>Polyporales</taxon>
        <taxon>Rhodofomes</taxon>
    </lineage>
</organism>
<dbReference type="InterPro" id="IPR045341">
    <property type="entry name" value="DUF6532"/>
</dbReference>
<feature type="region of interest" description="Disordered" evidence="1">
    <location>
        <begin position="442"/>
        <end position="497"/>
    </location>
</feature>
<feature type="compositionally biased region" description="Basic and acidic residues" evidence="1">
    <location>
        <begin position="479"/>
        <end position="490"/>
    </location>
</feature>
<feature type="compositionally biased region" description="Basic and acidic residues" evidence="1">
    <location>
        <begin position="66"/>
        <end position="80"/>
    </location>
</feature>
<comment type="caution">
    <text evidence="3">The sequence shown here is derived from an EMBL/GenBank/DDBJ whole genome shotgun (WGS) entry which is preliminary data.</text>
</comment>
<feature type="region of interest" description="Disordered" evidence="1">
    <location>
        <begin position="164"/>
        <end position="405"/>
    </location>
</feature>
<protein>
    <recommendedName>
        <fullName evidence="2">DUF6532 domain-containing protein</fullName>
    </recommendedName>
</protein>
<feature type="domain" description="DUF6532" evidence="2">
    <location>
        <begin position="540"/>
        <end position="752"/>
    </location>
</feature>
<name>A0ABQ8K027_9APHY</name>
<accession>A0ABQ8K027</accession>
<dbReference type="GeneID" id="72002622"/>
<gene>
    <name evidence="3" type="ORF">C8Q71DRAFT_727743</name>
</gene>
<feature type="compositionally biased region" description="Low complexity" evidence="1">
    <location>
        <begin position="260"/>
        <end position="271"/>
    </location>
</feature>
<feature type="compositionally biased region" description="Basic and acidic residues" evidence="1">
    <location>
        <begin position="182"/>
        <end position="203"/>
    </location>
</feature>